<evidence type="ECO:0008006" key="3">
    <source>
        <dbReference type="Google" id="ProtNLM"/>
    </source>
</evidence>
<evidence type="ECO:0000313" key="2">
    <source>
        <dbReference type="Proteomes" id="UP001501444"/>
    </source>
</evidence>
<proteinExistence type="predicted"/>
<protein>
    <recommendedName>
        <fullName evidence="3">ABM domain-containing protein</fullName>
    </recommendedName>
</protein>
<keyword evidence="2" id="KW-1185">Reference proteome</keyword>
<dbReference type="Proteomes" id="UP001501444">
    <property type="component" value="Unassembled WGS sequence"/>
</dbReference>
<reference evidence="1 2" key="1">
    <citation type="journal article" date="2019" name="Int. J. Syst. Evol. Microbiol.">
        <title>The Global Catalogue of Microorganisms (GCM) 10K type strain sequencing project: providing services to taxonomists for standard genome sequencing and annotation.</title>
        <authorList>
            <consortium name="The Broad Institute Genomics Platform"/>
            <consortium name="The Broad Institute Genome Sequencing Center for Infectious Disease"/>
            <person name="Wu L."/>
            <person name="Ma J."/>
        </authorList>
    </citation>
    <scope>NUCLEOTIDE SEQUENCE [LARGE SCALE GENOMIC DNA]</scope>
    <source>
        <strain evidence="1 2">JCM 3272</strain>
    </source>
</reference>
<comment type="caution">
    <text evidence="1">The sequence shown here is derived from an EMBL/GenBank/DDBJ whole genome shotgun (WGS) entry which is preliminary data.</text>
</comment>
<name>A0ABN3I483_9ACTN</name>
<organism evidence="1 2">
    <name type="scientific">Dactylosporangium salmoneum</name>
    <dbReference type="NCBI Taxonomy" id="53361"/>
    <lineage>
        <taxon>Bacteria</taxon>
        <taxon>Bacillati</taxon>
        <taxon>Actinomycetota</taxon>
        <taxon>Actinomycetes</taxon>
        <taxon>Micromonosporales</taxon>
        <taxon>Micromonosporaceae</taxon>
        <taxon>Dactylosporangium</taxon>
    </lineage>
</organism>
<dbReference type="RefSeq" id="WP_344620633.1">
    <property type="nucleotide sequence ID" value="NZ_BAAARV010000138.1"/>
</dbReference>
<dbReference type="EMBL" id="BAAARV010000138">
    <property type="protein sequence ID" value="GAA2394483.1"/>
    <property type="molecule type" value="Genomic_DNA"/>
</dbReference>
<sequence length="97" mass="10961">MPVVLVTQGPTFTQERYEEIVRRLTGGKTRLETPADWPAEGLLTHIAGEGEHGFRVVDVWESEEACRRFGDRLTPILEETGVKEELEMYSAHTFVSA</sequence>
<evidence type="ECO:0000313" key="1">
    <source>
        <dbReference type="EMBL" id="GAA2394483.1"/>
    </source>
</evidence>
<gene>
    <name evidence="1" type="ORF">GCM10010170_108470</name>
</gene>
<accession>A0ABN3I483</accession>